<proteinExistence type="predicted"/>
<protein>
    <submittedName>
        <fullName evidence="2">Uncharacterized protein</fullName>
    </submittedName>
</protein>
<evidence type="ECO:0000313" key="2">
    <source>
        <dbReference type="EMBL" id="WAL67784.1"/>
    </source>
</evidence>
<dbReference type="RefSeq" id="WP_268757879.1">
    <property type="nucleotide sequence ID" value="NZ_CP113836.1"/>
</dbReference>
<evidence type="ECO:0000256" key="1">
    <source>
        <dbReference type="SAM" id="MobiDB-lite"/>
    </source>
</evidence>
<dbReference type="Proteomes" id="UP001163203">
    <property type="component" value="Chromosome"/>
</dbReference>
<feature type="compositionally biased region" description="Basic and acidic residues" evidence="1">
    <location>
        <begin position="37"/>
        <end position="49"/>
    </location>
</feature>
<gene>
    <name evidence="2" type="ORF">ORV05_08430</name>
</gene>
<keyword evidence="3" id="KW-1185">Reference proteome</keyword>
<reference evidence="2" key="1">
    <citation type="submission" date="2022-11" db="EMBL/GenBank/DDBJ databases">
        <authorList>
            <person name="Mo P."/>
        </authorList>
    </citation>
    <scope>NUCLEOTIDE SEQUENCE</scope>
    <source>
        <strain evidence="2">HUAS 11-8</strain>
    </source>
</reference>
<feature type="region of interest" description="Disordered" evidence="1">
    <location>
        <begin position="37"/>
        <end position="59"/>
    </location>
</feature>
<dbReference type="EMBL" id="CP113836">
    <property type="protein sequence ID" value="WAL67784.1"/>
    <property type="molecule type" value="Genomic_DNA"/>
</dbReference>
<evidence type="ECO:0000313" key="3">
    <source>
        <dbReference type="Proteomes" id="UP001163203"/>
    </source>
</evidence>
<name>A0ABY7B764_9PSEU</name>
<sequence length="128" mass="14144">MADAHGDEPDVAEICHTLARFNDRHLAALPPLMERYAARRSEEPERLHTEPPQGSRGGLGLLRDLQELHTLASLAELTWTVVGQAGRALRDEELVATVESAQHDLTRQLRWLVTRVKQAAPQALVAAS</sequence>
<organism evidence="2 3">
    <name type="scientific">Amycolatopsis cynarae</name>
    <dbReference type="NCBI Taxonomy" id="2995223"/>
    <lineage>
        <taxon>Bacteria</taxon>
        <taxon>Bacillati</taxon>
        <taxon>Actinomycetota</taxon>
        <taxon>Actinomycetes</taxon>
        <taxon>Pseudonocardiales</taxon>
        <taxon>Pseudonocardiaceae</taxon>
        <taxon>Amycolatopsis</taxon>
    </lineage>
</organism>
<accession>A0ABY7B764</accession>